<accession>A0A645DIF1</accession>
<comment type="caution">
    <text evidence="1">The sequence shown here is derived from an EMBL/GenBank/DDBJ whole genome shotgun (WGS) entry which is preliminary data.</text>
</comment>
<evidence type="ECO:0000313" key="1">
    <source>
        <dbReference type="EMBL" id="MPM89260.1"/>
    </source>
</evidence>
<dbReference type="AlphaFoldDB" id="A0A645DIF1"/>
<gene>
    <name evidence="1" type="ORF">SDC9_136368</name>
</gene>
<protein>
    <submittedName>
        <fullName evidence="1">Uncharacterized protein</fullName>
    </submittedName>
</protein>
<proteinExistence type="predicted"/>
<sequence>MEAGGVHPIEKDGLFKIFYVVQHRRDVIAGFDHLARYLRVASLVGLHQRVRAERDYIQEDQRRGDGDKENIPF</sequence>
<reference evidence="1" key="1">
    <citation type="submission" date="2019-08" db="EMBL/GenBank/DDBJ databases">
        <authorList>
            <person name="Kucharzyk K."/>
            <person name="Murdoch R.W."/>
            <person name="Higgins S."/>
            <person name="Loffler F."/>
        </authorList>
    </citation>
    <scope>NUCLEOTIDE SEQUENCE</scope>
</reference>
<name>A0A645DIF1_9ZZZZ</name>
<organism evidence="1">
    <name type="scientific">bioreactor metagenome</name>
    <dbReference type="NCBI Taxonomy" id="1076179"/>
    <lineage>
        <taxon>unclassified sequences</taxon>
        <taxon>metagenomes</taxon>
        <taxon>ecological metagenomes</taxon>
    </lineage>
</organism>
<dbReference type="EMBL" id="VSSQ01036717">
    <property type="protein sequence ID" value="MPM89260.1"/>
    <property type="molecule type" value="Genomic_DNA"/>
</dbReference>